<reference evidence="2" key="2">
    <citation type="submission" date="2025-08" db="UniProtKB">
        <authorList>
            <consortium name="Ensembl"/>
        </authorList>
    </citation>
    <scope>IDENTIFICATION</scope>
</reference>
<dbReference type="Ensembl" id="ENSMFAT00000098242.1">
    <property type="protein sequence ID" value="ENSMFAP00000050424.1"/>
    <property type="gene ID" value="ENSMFAG00000048099.1"/>
</dbReference>
<proteinExistence type="predicted"/>
<organism evidence="2 3">
    <name type="scientific">Macaca fascicularis</name>
    <name type="common">Crab-eating macaque</name>
    <name type="synonym">Cynomolgus monkey</name>
    <dbReference type="NCBI Taxonomy" id="9541"/>
    <lineage>
        <taxon>Eukaryota</taxon>
        <taxon>Metazoa</taxon>
        <taxon>Chordata</taxon>
        <taxon>Craniata</taxon>
        <taxon>Vertebrata</taxon>
        <taxon>Euteleostomi</taxon>
        <taxon>Mammalia</taxon>
        <taxon>Eutheria</taxon>
        <taxon>Euarchontoglires</taxon>
        <taxon>Primates</taxon>
        <taxon>Haplorrhini</taxon>
        <taxon>Catarrhini</taxon>
        <taxon>Cercopithecidae</taxon>
        <taxon>Cercopithecinae</taxon>
        <taxon>Macaca</taxon>
    </lineage>
</organism>
<feature type="region of interest" description="Disordered" evidence="1">
    <location>
        <begin position="1"/>
        <end position="20"/>
    </location>
</feature>
<reference evidence="2" key="3">
    <citation type="submission" date="2025-09" db="UniProtKB">
        <authorList>
            <consortium name="Ensembl"/>
        </authorList>
    </citation>
    <scope>IDENTIFICATION</scope>
</reference>
<name>A0A7N9CIK1_MACFA</name>
<evidence type="ECO:0000313" key="2">
    <source>
        <dbReference type="Ensembl" id="ENSMFAP00000050424.1"/>
    </source>
</evidence>
<protein>
    <submittedName>
        <fullName evidence="2">Uncharacterized protein</fullName>
    </submittedName>
</protein>
<reference evidence="2 3" key="1">
    <citation type="submission" date="2013-03" db="EMBL/GenBank/DDBJ databases">
        <authorList>
            <person name="Warren W."/>
            <person name="Wilson R.K."/>
        </authorList>
    </citation>
    <scope>NUCLEOTIDE SEQUENCE</scope>
</reference>
<sequence>MAKRAPDMSQSGAPEGARHKPWWLSCGVKPAGTQRTRVEAWEPLPRFQRIYENVWMFRQKFAAGVEPLWTTSTRAVQRRNVGLEPPLTVPTGALPSGAVRRRQLFSRPQNGRPTDSLNCAPGKATRTQWQHLRVAMGAEYCRATGAGLPKALRAHPLHWCGLDIDMKSKEIILELKI</sequence>
<evidence type="ECO:0000313" key="3">
    <source>
        <dbReference type="Proteomes" id="UP000233100"/>
    </source>
</evidence>
<dbReference type="AlphaFoldDB" id="A0A7N9CIK1"/>
<keyword evidence="3" id="KW-1185">Reference proteome</keyword>
<dbReference type="GeneTree" id="ENSGT01040000240559"/>
<accession>A0A7N9CIK1</accession>
<dbReference type="Proteomes" id="UP000233100">
    <property type="component" value="Chromosome 15"/>
</dbReference>
<evidence type="ECO:0000256" key="1">
    <source>
        <dbReference type="SAM" id="MobiDB-lite"/>
    </source>
</evidence>